<evidence type="ECO:0000313" key="3">
    <source>
        <dbReference type="EMBL" id="CAF4145830.1"/>
    </source>
</evidence>
<accession>A0A8S2EX55</accession>
<feature type="region of interest" description="Disordered" evidence="1">
    <location>
        <begin position="171"/>
        <end position="195"/>
    </location>
</feature>
<reference evidence="2" key="1">
    <citation type="submission" date="2021-02" db="EMBL/GenBank/DDBJ databases">
        <authorList>
            <person name="Nowell W R."/>
        </authorList>
    </citation>
    <scope>NUCLEOTIDE SEQUENCE</scope>
</reference>
<dbReference type="AlphaFoldDB" id="A0A8S2EX55"/>
<evidence type="ECO:0000256" key="1">
    <source>
        <dbReference type="SAM" id="MobiDB-lite"/>
    </source>
</evidence>
<sequence length="195" mass="22391">MVFQRRLGFSEHACGSELTHQFSLSRQPNIKLHDTTIMPSPALSTIRLNASDLPTYHGRQRQQRGLFNDRSVLTRNVYDSKINDTSNSQHRRINNTIALNGNQQCFSINNSNRINEQHPCDSIEPSNFSYDYIYTDRNNVYHESNVSSSSIINDDKSNSKITALDLDNSFTEQKPLTREPLEMYPSDSKDLCTDR</sequence>
<evidence type="ECO:0000313" key="2">
    <source>
        <dbReference type="EMBL" id="CAF1334474.1"/>
    </source>
</evidence>
<dbReference type="EMBL" id="CAJOBA010043202">
    <property type="protein sequence ID" value="CAF4145830.1"/>
    <property type="molecule type" value="Genomic_DNA"/>
</dbReference>
<dbReference type="Proteomes" id="UP000677228">
    <property type="component" value="Unassembled WGS sequence"/>
</dbReference>
<feature type="compositionally biased region" description="Basic and acidic residues" evidence="1">
    <location>
        <begin position="175"/>
        <end position="195"/>
    </location>
</feature>
<proteinExistence type="predicted"/>
<evidence type="ECO:0000313" key="4">
    <source>
        <dbReference type="Proteomes" id="UP000677228"/>
    </source>
</evidence>
<protein>
    <submittedName>
        <fullName evidence="2">Uncharacterized protein</fullName>
    </submittedName>
</protein>
<comment type="caution">
    <text evidence="2">The sequence shown here is derived from an EMBL/GenBank/DDBJ whole genome shotgun (WGS) entry which is preliminary data.</text>
</comment>
<gene>
    <name evidence="2" type="ORF">OVA965_LOCUS30046</name>
    <name evidence="3" type="ORF">TMI583_LOCUS30840</name>
</gene>
<name>A0A8S2EX55_9BILA</name>
<organism evidence="2 4">
    <name type="scientific">Didymodactylos carnosus</name>
    <dbReference type="NCBI Taxonomy" id="1234261"/>
    <lineage>
        <taxon>Eukaryota</taxon>
        <taxon>Metazoa</taxon>
        <taxon>Spiralia</taxon>
        <taxon>Gnathifera</taxon>
        <taxon>Rotifera</taxon>
        <taxon>Eurotatoria</taxon>
        <taxon>Bdelloidea</taxon>
        <taxon>Philodinida</taxon>
        <taxon>Philodinidae</taxon>
        <taxon>Didymodactylos</taxon>
    </lineage>
</organism>
<dbReference type="EMBL" id="CAJNOK010021581">
    <property type="protein sequence ID" value="CAF1334474.1"/>
    <property type="molecule type" value="Genomic_DNA"/>
</dbReference>
<dbReference type="Proteomes" id="UP000682733">
    <property type="component" value="Unassembled WGS sequence"/>
</dbReference>